<comment type="caution">
    <text evidence="3">The sequence shown here is derived from an EMBL/GenBank/DDBJ whole genome shotgun (WGS) entry which is preliminary data.</text>
</comment>
<dbReference type="Gene3D" id="3.40.50.2000">
    <property type="entry name" value="Glycogen Phosphorylase B"/>
    <property type="match status" value="2"/>
</dbReference>
<protein>
    <submittedName>
        <fullName evidence="3">Group 1 glycosyl transferase</fullName>
    </submittedName>
</protein>
<name>N7A3T3_9RHOO</name>
<organism evidence="3 4">
    <name type="scientific">Thauera phenylacetica B4P</name>
    <dbReference type="NCBI Taxonomy" id="1234382"/>
    <lineage>
        <taxon>Bacteria</taxon>
        <taxon>Pseudomonadati</taxon>
        <taxon>Pseudomonadota</taxon>
        <taxon>Betaproteobacteria</taxon>
        <taxon>Rhodocyclales</taxon>
        <taxon>Zoogloeaceae</taxon>
        <taxon>Thauera</taxon>
    </lineage>
</organism>
<accession>N7A3T3</accession>
<evidence type="ECO:0000313" key="4">
    <source>
        <dbReference type="Proteomes" id="UP000013047"/>
    </source>
</evidence>
<reference evidence="3 4" key="1">
    <citation type="submission" date="2012-09" db="EMBL/GenBank/DDBJ databases">
        <title>Draft Genome Sequences of 6 Strains from Genus Thauera.</title>
        <authorList>
            <person name="Liu B."/>
            <person name="Shapleigh J.P."/>
            <person name="Frostegard A.H."/>
        </authorList>
    </citation>
    <scope>NUCLEOTIDE SEQUENCE [LARGE SCALE GENOMIC DNA]</scope>
    <source>
        <strain evidence="3 4">B4P</strain>
    </source>
</reference>
<evidence type="ECO:0000313" key="3">
    <source>
        <dbReference type="EMBL" id="ENO98909.1"/>
    </source>
</evidence>
<dbReference type="SUPFAM" id="SSF53756">
    <property type="entry name" value="UDP-Glycosyltransferase/glycogen phosphorylase"/>
    <property type="match status" value="1"/>
</dbReference>
<evidence type="ECO:0000259" key="2">
    <source>
        <dbReference type="Pfam" id="PF00534"/>
    </source>
</evidence>
<keyword evidence="1 3" id="KW-0808">Transferase</keyword>
<gene>
    <name evidence="3" type="ORF">C667_01558</name>
</gene>
<dbReference type="PANTHER" id="PTHR46401">
    <property type="entry name" value="GLYCOSYLTRANSFERASE WBBK-RELATED"/>
    <property type="match status" value="1"/>
</dbReference>
<dbReference type="Proteomes" id="UP000013047">
    <property type="component" value="Unassembled WGS sequence"/>
</dbReference>
<feature type="domain" description="Glycosyl transferase family 1" evidence="2">
    <location>
        <begin position="4"/>
        <end position="140"/>
    </location>
</feature>
<keyword evidence="4" id="KW-1185">Reference proteome</keyword>
<dbReference type="GO" id="GO:0009103">
    <property type="term" value="P:lipopolysaccharide biosynthetic process"/>
    <property type="evidence" value="ECO:0007669"/>
    <property type="project" value="TreeGrafter"/>
</dbReference>
<dbReference type="PANTHER" id="PTHR46401:SF2">
    <property type="entry name" value="GLYCOSYLTRANSFERASE WBBK-RELATED"/>
    <property type="match status" value="1"/>
</dbReference>
<dbReference type="InterPro" id="IPR001296">
    <property type="entry name" value="Glyco_trans_1"/>
</dbReference>
<dbReference type="EMBL" id="AMXF01000003">
    <property type="protein sequence ID" value="ENO98909.1"/>
    <property type="molecule type" value="Genomic_DNA"/>
</dbReference>
<dbReference type="GO" id="GO:0016757">
    <property type="term" value="F:glycosyltransferase activity"/>
    <property type="evidence" value="ECO:0007669"/>
    <property type="project" value="InterPro"/>
</dbReference>
<dbReference type="Pfam" id="PF00534">
    <property type="entry name" value="Glycos_transf_1"/>
    <property type="match status" value="1"/>
</dbReference>
<dbReference type="AlphaFoldDB" id="N7A3T3"/>
<evidence type="ECO:0000256" key="1">
    <source>
        <dbReference type="ARBA" id="ARBA00022679"/>
    </source>
</evidence>
<sequence>MSGTLRAFATIAERYPDLKLVVLGMGRADLSHELTAQAETMGLAGRLVVPGFVSDSELPAWFEHAACLCYLSLYEGFGLPLLEAMSFGVPVVASSTSSIPEVVGDAGLLVDPLDATAAGAAIDRVLRDREFRRQLGDAARMRAVDFPWHVAADRMAKILIAAAKSRRSLA</sequence>
<proteinExistence type="predicted"/>